<reference evidence="7" key="1">
    <citation type="submission" date="2022-05" db="EMBL/GenBank/DDBJ databases">
        <title>Complete genome sequence of toluene-degrading Gulosibacter sediminis strain ACHW.36C.</title>
        <authorList>
            <person name="Wai A.C."/>
            <person name="Lai G.K."/>
            <person name="Griffin S.D."/>
            <person name="Leung F.C."/>
        </authorList>
    </citation>
    <scope>NUCLEOTIDE SEQUENCE [LARGE SCALE GENOMIC DNA]</scope>
    <source>
        <strain evidence="7">ACHW.36C</strain>
    </source>
</reference>
<dbReference type="SUPFAM" id="SSF52540">
    <property type="entry name" value="P-loop containing nucleoside triphosphate hydrolases"/>
    <property type="match status" value="1"/>
</dbReference>
<dbReference type="Gene3D" id="3.40.50.300">
    <property type="entry name" value="P-loop containing nucleotide triphosphate hydrolases"/>
    <property type="match status" value="1"/>
</dbReference>
<evidence type="ECO:0000256" key="1">
    <source>
        <dbReference type="ARBA" id="ARBA00005417"/>
    </source>
</evidence>
<feature type="domain" description="ABC transporter" evidence="6">
    <location>
        <begin position="2"/>
        <end position="229"/>
    </location>
</feature>
<name>A0ABY4N025_9MICO</name>
<feature type="coiled-coil region" evidence="5">
    <location>
        <begin position="103"/>
        <end position="130"/>
    </location>
</feature>
<dbReference type="PROSITE" id="PS00211">
    <property type="entry name" value="ABC_TRANSPORTER_1"/>
    <property type="match status" value="1"/>
</dbReference>
<dbReference type="InterPro" id="IPR017871">
    <property type="entry name" value="ABC_transporter-like_CS"/>
</dbReference>
<dbReference type="Pfam" id="PF00005">
    <property type="entry name" value="ABC_tran"/>
    <property type="match status" value="1"/>
</dbReference>
<proteinExistence type="inferred from homology"/>
<dbReference type="InterPro" id="IPR027417">
    <property type="entry name" value="P-loop_NTPase"/>
</dbReference>
<evidence type="ECO:0000256" key="3">
    <source>
        <dbReference type="ARBA" id="ARBA00022741"/>
    </source>
</evidence>
<organism evidence="7">
    <name type="scientific">Gulosibacter sediminis</name>
    <dbReference type="NCBI Taxonomy" id="1729695"/>
    <lineage>
        <taxon>Bacteria</taxon>
        <taxon>Bacillati</taxon>
        <taxon>Actinomycetota</taxon>
        <taxon>Actinomycetes</taxon>
        <taxon>Micrococcales</taxon>
        <taxon>Microbacteriaceae</taxon>
        <taxon>Gulosibacter</taxon>
    </lineage>
</organism>
<dbReference type="PROSITE" id="PS50893">
    <property type="entry name" value="ABC_TRANSPORTER_2"/>
    <property type="match status" value="1"/>
</dbReference>
<dbReference type="GO" id="GO:0005524">
    <property type="term" value="F:ATP binding"/>
    <property type="evidence" value="ECO:0007669"/>
    <property type="project" value="UniProtKB-KW"/>
</dbReference>
<gene>
    <name evidence="7" type="ORF">M3M28_00680</name>
</gene>
<dbReference type="PANTHER" id="PTHR43335">
    <property type="entry name" value="ABC TRANSPORTER, ATP-BINDING PROTEIN"/>
    <property type="match status" value="1"/>
</dbReference>
<dbReference type="InterPro" id="IPR025302">
    <property type="entry name" value="DrrA1/2-like_C"/>
</dbReference>
<evidence type="ECO:0000256" key="5">
    <source>
        <dbReference type="SAM" id="Coils"/>
    </source>
</evidence>
<evidence type="ECO:0000256" key="4">
    <source>
        <dbReference type="ARBA" id="ARBA00022840"/>
    </source>
</evidence>
<keyword evidence="3" id="KW-0547">Nucleotide-binding</keyword>
<comment type="similarity">
    <text evidence="1">Belongs to the ABC transporter superfamily.</text>
</comment>
<protein>
    <submittedName>
        <fullName evidence="7">ATP-binding cassette domain-containing protein</fullName>
    </submittedName>
</protein>
<evidence type="ECO:0000313" key="7">
    <source>
        <dbReference type="EMBL" id="UQN16055.1"/>
    </source>
</evidence>
<dbReference type="InterPro" id="IPR003593">
    <property type="entry name" value="AAA+_ATPase"/>
</dbReference>
<dbReference type="Pfam" id="PF13732">
    <property type="entry name" value="DrrA1-3_C"/>
    <property type="match status" value="1"/>
</dbReference>
<sequence length="298" mass="33379">MLEVQHVSHWYGERQVLKDVSFSVSDGHLTGFVGANGAGKTTTMRTILGLLKPREGRVLLDGTPINDADRARFGYMPEERGLYPKMKVREQIVYFARLHGVGQDAAKRRADELLERLNLHERANDNVESLSLGNQQRAQVCVALVHSPEFLMLDEPFSGLDPVAVDSVLSVLQEEAAKGVPVLFSSHQLDVVERLSDELVIISEGEIKATGSRRQLQEQHSKGLYRIDVDDVAWLAAHTDVELVDALGEGQVIRILAADEQAAADRAQELLREGVQRGEVRRFQRELTRLTQIFREVR</sequence>
<evidence type="ECO:0000259" key="6">
    <source>
        <dbReference type="PROSITE" id="PS50893"/>
    </source>
</evidence>
<dbReference type="InterPro" id="IPR003439">
    <property type="entry name" value="ABC_transporter-like_ATP-bd"/>
</dbReference>
<dbReference type="PANTHER" id="PTHR43335:SF4">
    <property type="entry name" value="ABC TRANSPORTER, ATP-BINDING PROTEIN"/>
    <property type="match status" value="1"/>
</dbReference>
<evidence type="ECO:0000256" key="2">
    <source>
        <dbReference type="ARBA" id="ARBA00022448"/>
    </source>
</evidence>
<accession>A0ABY4N025</accession>
<dbReference type="SMART" id="SM00382">
    <property type="entry name" value="AAA"/>
    <property type="match status" value="1"/>
</dbReference>
<keyword evidence="4 7" id="KW-0067">ATP-binding</keyword>
<keyword evidence="5" id="KW-0175">Coiled coil</keyword>
<keyword evidence="2" id="KW-0813">Transport</keyword>
<dbReference type="EMBL" id="CP097160">
    <property type="protein sequence ID" value="UQN16055.1"/>
    <property type="molecule type" value="Genomic_DNA"/>
</dbReference>